<accession>A0A1I5H3N0</accession>
<evidence type="ECO:0000313" key="1">
    <source>
        <dbReference type="EMBL" id="SFO42894.1"/>
    </source>
</evidence>
<dbReference type="EMBL" id="FOWE01000008">
    <property type="protein sequence ID" value="SFO42894.1"/>
    <property type="molecule type" value="Genomic_DNA"/>
</dbReference>
<dbReference type="AlphaFoldDB" id="A0A1I5H3N0"/>
<organism evidence="1 2">
    <name type="scientific">Geodermatophilus obscurus</name>
    <dbReference type="NCBI Taxonomy" id="1861"/>
    <lineage>
        <taxon>Bacteria</taxon>
        <taxon>Bacillati</taxon>
        <taxon>Actinomycetota</taxon>
        <taxon>Actinomycetes</taxon>
        <taxon>Geodermatophilales</taxon>
        <taxon>Geodermatophilaceae</taxon>
        <taxon>Geodermatophilus</taxon>
    </lineage>
</organism>
<dbReference type="RefSeq" id="WP_177225229.1">
    <property type="nucleotide sequence ID" value="NZ_FOWE01000008.1"/>
</dbReference>
<keyword evidence="2" id="KW-1185">Reference proteome</keyword>
<reference evidence="2" key="1">
    <citation type="submission" date="2016-10" db="EMBL/GenBank/DDBJ databases">
        <authorList>
            <person name="Varghese N."/>
            <person name="Submissions S."/>
        </authorList>
    </citation>
    <scope>NUCLEOTIDE SEQUENCE [LARGE SCALE GENOMIC DNA]</scope>
    <source>
        <strain evidence="2">DSM 43161</strain>
    </source>
</reference>
<evidence type="ECO:0000313" key="2">
    <source>
        <dbReference type="Proteomes" id="UP000183642"/>
    </source>
</evidence>
<gene>
    <name evidence="1" type="ORF">SAMN05660359_03403</name>
</gene>
<dbReference type="Proteomes" id="UP000183642">
    <property type="component" value="Unassembled WGS sequence"/>
</dbReference>
<sequence length="77" mass="7302">MTVIVLMAVFSAVLFAALAVHRRRSVRGSWSDGSYRRGHAPGYLAGGAYLADGGGGGVGGGFDGGGGGGGDGGGGGC</sequence>
<proteinExistence type="predicted"/>
<name>A0A1I5H3N0_9ACTN</name>
<protein>
    <submittedName>
        <fullName evidence="1">Uncharacterized protein</fullName>
    </submittedName>
</protein>